<feature type="transmembrane region" description="Helical" evidence="5">
    <location>
        <begin position="131"/>
        <end position="148"/>
    </location>
</feature>
<dbReference type="AlphaFoldDB" id="A0A9D4YU68"/>
<dbReference type="EMBL" id="SIDB01000010">
    <property type="protein sequence ID" value="KAI3426857.1"/>
    <property type="molecule type" value="Genomic_DNA"/>
</dbReference>
<evidence type="ECO:0000313" key="8">
    <source>
        <dbReference type="Proteomes" id="UP001055712"/>
    </source>
</evidence>
<keyword evidence="4 5" id="KW-0472">Membrane</keyword>
<dbReference type="PANTHER" id="PTHR11132">
    <property type="entry name" value="SOLUTE CARRIER FAMILY 35"/>
    <property type="match status" value="1"/>
</dbReference>
<dbReference type="InterPro" id="IPR037185">
    <property type="entry name" value="EmrE-like"/>
</dbReference>
<feature type="transmembrane region" description="Helical" evidence="5">
    <location>
        <begin position="221"/>
        <end position="243"/>
    </location>
</feature>
<dbReference type="GO" id="GO:0016020">
    <property type="term" value="C:membrane"/>
    <property type="evidence" value="ECO:0007669"/>
    <property type="project" value="UniProtKB-SubCell"/>
</dbReference>
<feature type="transmembrane region" description="Helical" evidence="5">
    <location>
        <begin position="154"/>
        <end position="178"/>
    </location>
</feature>
<evidence type="ECO:0000256" key="2">
    <source>
        <dbReference type="ARBA" id="ARBA00022692"/>
    </source>
</evidence>
<dbReference type="InterPro" id="IPR004853">
    <property type="entry name" value="Sugar_P_trans_dom"/>
</dbReference>
<keyword evidence="2 5" id="KW-0812">Transmembrane</keyword>
<reference evidence="7" key="1">
    <citation type="journal article" date="2019" name="Plant J.">
        <title>Chlorella vulgaris genome assembly and annotation reveals the molecular basis for metabolic acclimation to high light conditions.</title>
        <authorList>
            <person name="Cecchin M."/>
            <person name="Marcolungo L."/>
            <person name="Rossato M."/>
            <person name="Girolomoni L."/>
            <person name="Cosentino E."/>
            <person name="Cuine S."/>
            <person name="Li-Beisson Y."/>
            <person name="Delledonne M."/>
            <person name="Ballottari M."/>
        </authorList>
    </citation>
    <scope>NUCLEOTIDE SEQUENCE</scope>
    <source>
        <strain evidence="7">211/11P</strain>
    </source>
</reference>
<comment type="subcellular location">
    <subcellularLocation>
        <location evidence="1">Membrane</location>
        <topology evidence="1">Multi-pass membrane protein</topology>
    </subcellularLocation>
</comment>
<feature type="domain" description="Sugar phosphate transporter" evidence="6">
    <location>
        <begin position="24"/>
        <end position="298"/>
    </location>
</feature>
<accession>A0A9D4YU68</accession>
<feature type="transmembrane region" description="Helical" evidence="5">
    <location>
        <begin position="102"/>
        <end position="124"/>
    </location>
</feature>
<comment type="caution">
    <text evidence="7">The sequence shown here is derived from an EMBL/GenBank/DDBJ whole genome shotgun (WGS) entry which is preliminary data.</text>
</comment>
<sequence length="354" mass="38170">MTAAETAHSKMLADLGAWAGNVSTSVFIVFVNKLLMKHFAYRFATTLTALHFLMCSISIWCAQKGGMIKQTTMPFNDLMLFTAIADVSILTLNLSLMLNTVSFYQIAKLLIIPFVCLVEAFFLGRTFSREVVSSILLVIAGVAVVTVQDLQLDISLGGMIIAAVSVVSSGLQQIFVRTMQQKHKLSAHELLSNTAPAQAWTLMLVGPFIDKLVSQSWVFNYHWTSAAAIVMATSCSLAVLVNVSQFMCLGRFSAVSFQVLGHSKTILVLLGGWAFLGDTITSKKLIGMGLAVSGMVWYGKASSADARLQAKQLKPQTPEAPPVSSAEKAALLREMSIGNLHVMVNAGADVRTAV</sequence>
<evidence type="ECO:0000259" key="6">
    <source>
        <dbReference type="Pfam" id="PF03151"/>
    </source>
</evidence>
<reference evidence="7" key="2">
    <citation type="submission" date="2020-11" db="EMBL/GenBank/DDBJ databases">
        <authorList>
            <person name="Cecchin M."/>
            <person name="Marcolungo L."/>
            <person name="Rossato M."/>
            <person name="Girolomoni L."/>
            <person name="Cosentino E."/>
            <person name="Cuine S."/>
            <person name="Li-Beisson Y."/>
            <person name="Delledonne M."/>
            <person name="Ballottari M."/>
        </authorList>
    </citation>
    <scope>NUCLEOTIDE SEQUENCE</scope>
    <source>
        <strain evidence="7">211/11P</strain>
        <tissue evidence="7">Whole cell</tissue>
    </source>
</reference>
<organism evidence="7 8">
    <name type="scientific">Chlorella vulgaris</name>
    <name type="common">Green alga</name>
    <dbReference type="NCBI Taxonomy" id="3077"/>
    <lineage>
        <taxon>Eukaryota</taxon>
        <taxon>Viridiplantae</taxon>
        <taxon>Chlorophyta</taxon>
        <taxon>core chlorophytes</taxon>
        <taxon>Trebouxiophyceae</taxon>
        <taxon>Chlorellales</taxon>
        <taxon>Chlorellaceae</taxon>
        <taxon>Chlorella clade</taxon>
        <taxon>Chlorella</taxon>
    </lineage>
</organism>
<proteinExistence type="predicted"/>
<evidence type="ECO:0000256" key="3">
    <source>
        <dbReference type="ARBA" id="ARBA00022989"/>
    </source>
</evidence>
<dbReference type="InterPro" id="IPR050186">
    <property type="entry name" value="TPT_transporter"/>
</dbReference>
<evidence type="ECO:0000256" key="4">
    <source>
        <dbReference type="ARBA" id="ARBA00023136"/>
    </source>
</evidence>
<evidence type="ECO:0000256" key="1">
    <source>
        <dbReference type="ARBA" id="ARBA00004141"/>
    </source>
</evidence>
<name>A0A9D4YU68_CHLVU</name>
<feature type="transmembrane region" description="Helical" evidence="5">
    <location>
        <begin position="43"/>
        <end position="62"/>
    </location>
</feature>
<dbReference type="Proteomes" id="UP001055712">
    <property type="component" value="Unassembled WGS sequence"/>
</dbReference>
<feature type="transmembrane region" description="Helical" evidence="5">
    <location>
        <begin position="12"/>
        <end position="31"/>
    </location>
</feature>
<evidence type="ECO:0000256" key="5">
    <source>
        <dbReference type="SAM" id="Phobius"/>
    </source>
</evidence>
<dbReference type="SUPFAM" id="SSF103481">
    <property type="entry name" value="Multidrug resistance efflux transporter EmrE"/>
    <property type="match status" value="1"/>
</dbReference>
<evidence type="ECO:0000313" key="7">
    <source>
        <dbReference type="EMBL" id="KAI3426857.1"/>
    </source>
</evidence>
<dbReference type="OrthoDB" id="5547497at2759"/>
<protein>
    <recommendedName>
        <fullName evidence="6">Sugar phosphate transporter domain-containing protein</fullName>
    </recommendedName>
</protein>
<feature type="transmembrane region" description="Helical" evidence="5">
    <location>
        <begin position="255"/>
        <end position="276"/>
    </location>
</feature>
<keyword evidence="3 5" id="KW-1133">Transmembrane helix</keyword>
<dbReference type="Pfam" id="PF03151">
    <property type="entry name" value="TPT"/>
    <property type="match status" value="1"/>
</dbReference>
<gene>
    <name evidence="7" type="ORF">D9Q98_006803</name>
</gene>
<keyword evidence="8" id="KW-1185">Reference proteome</keyword>